<protein>
    <submittedName>
        <fullName evidence="1">Uncharacterized protein</fullName>
    </submittedName>
</protein>
<keyword evidence="2" id="KW-1185">Reference proteome</keyword>
<dbReference type="Proteomes" id="UP000790709">
    <property type="component" value="Unassembled WGS sequence"/>
</dbReference>
<sequence length="935" mass="104926">MPKRKRNNIPKKERCLSCGKKFMTATSVLQHMNQPTNACGSWLDDLAHISDALGSDAGSSPGPSPSRSPSPQTHIPMDDYEQDYSSIFEGSDASVLPEDPPHFSDEAGMTTDYYEGAGEALEGGELFMDTFHEDEHAEKRKTNIFYPFASKQDWELASWLLCSGLSMTAIDSFLSLALIILLPLSFRSARQLRLRAEMLPSGPQWKYKTISTAIATKHPARLFYRDVLECTQALLSHPLFEQHISFIPRKVWMNSEQSMRRYDDWLSGNSAWEMQDQLIPGATLLGIVLSSDKTNISVMTGNHMAHPLLLSLANIDSSIRSKSMLHVYALLALLPVAKFVHKNSRVRSLLQDRLVHECLTFVLNPLKTATSVGTMMSDGAGHLSDIELLCSRADLDDYENFIKAARALHLNGVTLPFWKGWEMSCPSTFLTPKVLHHLHRMFWDHDTKWCVSVVGDDELDFCFSVLQTNIGYCSFIEGISKLKQVTGHNHRSIQQYIVGIIAGAVPPKFLRAICAFTDFCYLSQAPHFDDKTLVRLEAALKEFHDNKHAITQAEGRMGKRGPINDWAIPKLELLQSIVLSIRASGAIMQWTADVTEHVHVTEIKDPAQSGNNRDYYSQIARHLDRAEKCFHFNIATCLDVDTAALDNDRSEYEHEPDPEKTRLAEFSSPGCPIVNYFTITESLNASPTAPQPSRTFATKTTAFHLAVKPSLRMTVDEAAEAFGLPDLRPAISDFLFQASNQLPHNISGWRRALPGCHLPFTKIQIWCKIRVQLPAYHDRSSVEPPQTLRICPPSNELPQGLYDSVIMNTSPESHWPVNGLEGFVVQLRLVFRPLNSSHYLAYVQTFNIVPHASGGKVNPGTNMHSLKRAVWSNGEHIGGIIPITQVRSPTHLIPRFGKQAHPCLTRNNSSEVSSDFWLNKYWNKDFYHALSDLAI</sequence>
<name>A0ACB8AWF2_9AGAM</name>
<evidence type="ECO:0000313" key="1">
    <source>
        <dbReference type="EMBL" id="KAH7917570.1"/>
    </source>
</evidence>
<comment type="caution">
    <text evidence="1">The sequence shown here is derived from an EMBL/GenBank/DDBJ whole genome shotgun (WGS) entry which is preliminary data.</text>
</comment>
<accession>A0ACB8AWF2</accession>
<proteinExistence type="predicted"/>
<organism evidence="1 2">
    <name type="scientific">Leucogyrophana mollusca</name>
    <dbReference type="NCBI Taxonomy" id="85980"/>
    <lineage>
        <taxon>Eukaryota</taxon>
        <taxon>Fungi</taxon>
        <taxon>Dikarya</taxon>
        <taxon>Basidiomycota</taxon>
        <taxon>Agaricomycotina</taxon>
        <taxon>Agaricomycetes</taxon>
        <taxon>Agaricomycetidae</taxon>
        <taxon>Boletales</taxon>
        <taxon>Boletales incertae sedis</taxon>
        <taxon>Leucogyrophana</taxon>
    </lineage>
</organism>
<reference evidence="1" key="1">
    <citation type="journal article" date="2021" name="New Phytol.">
        <title>Evolutionary innovations through gain and loss of genes in the ectomycorrhizal Boletales.</title>
        <authorList>
            <person name="Wu G."/>
            <person name="Miyauchi S."/>
            <person name="Morin E."/>
            <person name="Kuo A."/>
            <person name="Drula E."/>
            <person name="Varga T."/>
            <person name="Kohler A."/>
            <person name="Feng B."/>
            <person name="Cao Y."/>
            <person name="Lipzen A."/>
            <person name="Daum C."/>
            <person name="Hundley H."/>
            <person name="Pangilinan J."/>
            <person name="Johnson J."/>
            <person name="Barry K."/>
            <person name="LaButti K."/>
            <person name="Ng V."/>
            <person name="Ahrendt S."/>
            <person name="Min B."/>
            <person name="Choi I.G."/>
            <person name="Park H."/>
            <person name="Plett J.M."/>
            <person name="Magnuson J."/>
            <person name="Spatafora J.W."/>
            <person name="Nagy L.G."/>
            <person name="Henrissat B."/>
            <person name="Grigoriev I.V."/>
            <person name="Yang Z.L."/>
            <person name="Xu J."/>
            <person name="Martin F.M."/>
        </authorList>
    </citation>
    <scope>NUCLEOTIDE SEQUENCE</scope>
    <source>
        <strain evidence="1">KUC20120723A-06</strain>
    </source>
</reference>
<gene>
    <name evidence="1" type="ORF">BV22DRAFT_1026118</name>
</gene>
<evidence type="ECO:0000313" key="2">
    <source>
        <dbReference type="Proteomes" id="UP000790709"/>
    </source>
</evidence>
<dbReference type="EMBL" id="MU267009">
    <property type="protein sequence ID" value="KAH7917570.1"/>
    <property type="molecule type" value="Genomic_DNA"/>
</dbReference>